<comment type="caution">
    <text evidence="8">The sequence shown here is derived from an EMBL/GenBank/DDBJ whole genome shotgun (WGS) entry which is preliminary data.</text>
</comment>
<evidence type="ECO:0000256" key="1">
    <source>
        <dbReference type="ARBA" id="ARBA00004123"/>
    </source>
</evidence>
<evidence type="ECO:0000256" key="3">
    <source>
        <dbReference type="ARBA" id="ARBA00023125"/>
    </source>
</evidence>
<evidence type="ECO:0000313" key="10">
    <source>
        <dbReference type="Proteomes" id="UP000197138"/>
    </source>
</evidence>
<dbReference type="GO" id="GO:0003677">
    <property type="term" value="F:DNA binding"/>
    <property type="evidence" value="ECO:0007669"/>
    <property type="project" value="UniProtKB-KW"/>
</dbReference>
<organism evidence="8 10">
    <name type="scientific">Punica granatum</name>
    <name type="common">Pomegranate</name>
    <dbReference type="NCBI Taxonomy" id="22663"/>
    <lineage>
        <taxon>Eukaryota</taxon>
        <taxon>Viridiplantae</taxon>
        <taxon>Streptophyta</taxon>
        <taxon>Embryophyta</taxon>
        <taxon>Tracheophyta</taxon>
        <taxon>Spermatophyta</taxon>
        <taxon>Magnoliopsida</taxon>
        <taxon>eudicotyledons</taxon>
        <taxon>Gunneridae</taxon>
        <taxon>Pentapetalae</taxon>
        <taxon>rosids</taxon>
        <taxon>malvids</taxon>
        <taxon>Myrtales</taxon>
        <taxon>Lythraceae</taxon>
        <taxon>Punica</taxon>
    </lineage>
</organism>
<feature type="compositionally biased region" description="Polar residues" evidence="6">
    <location>
        <begin position="228"/>
        <end position="237"/>
    </location>
</feature>
<keyword evidence="5" id="KW-0539">Nucleus</keyword>
<dbReference type="EMBL" id="PGOL01000675">
    <property type="protein sequence ID" value="PKI66394.1"/>
    <property type="molecule type" value="Genomic_DNA"/>
</dbReference>
<dbReference type="Pfam" id="PF02362">
    <property type="entry name" value="B3"/>
    <property type="match status" value="2"/>
</dbReference>
<keyword evidence="4" id="KW-0804">Transcription</keyword>
<dbReference type="PROSITE" id="PS50863">
    <property type="entry name" value="B3"/>
    <property type="match status" value="2"/>
</dbReference>
<dbReference type="STRING" id="22663.A0A218XF21"/>
<evidence type="ECO:0000313" key="11">
    <source>
        <dbReference type="Proteomes" id="UP000233551"/>
    </source>
</evidence>
<feature type="compositionally biased region" description="Basic and acidic residues" evidence="6">
    <location>
        <begin position="164"/>
        <end position="178"/>
    </location>
</feature>
<keyword evidence="2" id="KW-0805">Transcription regulation</keyword>
<dbReference type="SUPFAM" id="SSF101936">
    <property type="entry name" value="DNA-binding pseudobarrel domain"/>
    <property type="match status" value="2"/>
</dbReference>
<dbReference type="AlphaFoldDB" id="A0A218XF21"/>
<dbReference type="PANTHER" id="PTHR31391:SF157">
    <property type="entry name" value="B3 DOMAIN-CONTAINING PROTEIN REM16"/>
    <property type="match status" value="1"/>
</dbReference>
<evidence type="ECO:0000256" key="5">
    <source>
        <dbReference type="ARBA" id="ARBA00023242"/>
    </source>
</evidence>
<feature type="domain" description="TF-B3" evidence="7">
    <location>
        <begin position="391"/>
        <end position="489"/>
    </location>
</feature>
<dbReference type="InterPro" id="IPR015300">
    <property type="entry name" value="DNA-bd_pseudobarrel_sf"/>
</dbReference>
<feature type="compositionally biased region" description="Basic residues" evidence="6">
    <location>
        <begin position="238"/>
        <end position="254"/>
    </location>
</feature>
<dbReference type="InterPro" id="IPR003340">
    <property type="entry name" value="B3_DNA-bd"/>
</dbReference>
<accession>A0A218XF21</accession>
<evidence type="ECO:0000259" key="7">
    <source>
        <dbReference type="PROSITE" id="PS50863"/>
    </source>
</evidence>
<dbReference type="InterPro" id="IPR044837">
    <property type="entry name" value="REM16-like"/>
</dbReference>
<dbReference type="PANTHER" id="PTHR31391">
    <property type="entry name" value="B3 DOMAIN-CONTAINING PROTEIN OS11G0197600-RELATED"/>
    <property type="match status" value="1"/>
</dbReference>
<dbReference type="EMBL" id="MTKT01001932">
    <property type="protein sequence ID" value="OWM83350.1"/>
    <property type="molecule type" value="Genomic_DNA"/>
</dbReference>
<dbReference type="Gene3D" id="2.40.330.10">
    <property type="entry name" value="DNA-binding pseudobarrel domain"/>
    <property type="match status" value="2"/>
</dbReference>
<evidence type="ECO:0000313" key="9">
    <source>
        <dbReference type="EMBL" id="PKI66394.1"/>
    </source>
</evidence>
<keyword evidence="3" id="KW-0238">DNA-binding</keyword>
<evidence type="ECO:0000313" key="8">
    <source>
        <dbReference type="EMBL" id="OWM83350.1"/>
    </source>
</evidence>
<reference evidence="10" key="1">
    <citation type="journal article" date="2017" name="Plant J.">
        <title>The pomegranate (Punica granatum L.) genome and the genomics of punicalagin biosynthesis.</title>
        <authorList>
            <person name="Qin G."/>
            <person name="Xu C."/>
            <person name="Ming R."/>
            <person name="Tang H."/>
            <person name="Guyot R."/>
            <person name="Kramer E.M."/>
            <person name="Hu Y."/>
            <person name="Yi X."/>
            <person name="Qi Y."/>
            <person name="Xu X."/>
            <person name="Gao Z."/>
            <person name="Pan H."/>
            <person name="Jian J."/>
            <person name="Tian Y."/>
            <person name="Yue Z."/>
            <person name="Xu Y."/>
        </authorList>
    </citation>
    <scope>NUCLEOTIDE SEQUENCE [LARGE SCALE GENOMIC DNA]</scope>
    <source>
        <strain evidence="10">cv. Dabenzi</strain>
    </source>
</reference>
<dbReference type="OrthoDB" id="590488at2759"/>
<keyword evidence="11" id="KW-1185">Reference proteome</keyword>
<dbReference type="Proteomes" id="UP000197138">
    <property type="component" value="Unassembled WGS sequence"/>
</dbReference>
<evidence type="ECO:0000256" key="2">
    <source>
        <dbReference type="ARBA" id="ARBA00023015"/>
    </source>
</evidence>
<feature type="region of interest" description="Disordered" evidence="6">
    <location>
        <begin position="139"/>
        <end position="291"/>
    </location>
</feature>
<evidence type="ECO:0000256" key="6">
    <source>
        <dbReference type="SAM" id="MobiDB-lite"/>
    </source>
</evidence>
<dbReference type="GO" id="GO:0005634">
    <property type="term" value="C:nucleus"/>
    <property type="evidence" value="ECO:0007669"/>
    <property type="project" value="UniProtKB-SubCell"/>
</dbReference>
<evidence type="ECO:0000256" key="4">
    <source>
        <dbReference type="ARBA" id="ARBA00023163"/>
    </source>
</evidence>
<dbReference type="GeneID" id="116205829"/>
<comment type="subcellular location">
    <subcellularLocation>
        <location evidence="1">Nucleus</location>
    </subcellularLocation>
</comment>
<reference evidence="8" key="2">
    <citation type="submission" date="2017-06" db="EMBL/GenBank/DDBJ databases">
        <title>The pomegranate genome and the genomics of punicalagin biosynthesis.</title>
        <authorList>
            <person name="Xu C."/>
        </authorList>
    </citation>
    <scope>NUCLEOTIDE SEQUENCE [LARGE SCALE GENOMIC DNA]</scope>
    <source>
        <tissue evidence="8">Fresh leaf</tissue>
    </source>
</reference>
<dbReference type="SMART" id="SM01019">
    <property type="entry name" value="B3"/>
    <property type="match status" value="2"/>
</dbReference>
<proteinExistence type="predicted"/>
<protein>
    <recommendedName>
        <fullName evidence="7">TF-B3 domain-containing protein</fullName>
    </recommendedName>
</protein>
<name>A0A218XF21_PUNGR</name>
<reference evidence="9 11" key="3">
    <citation type="submission" date="2017-11" db="EMBL/GenBank/DDBJ databases">
        <title>De-novo sequencing of pomegranate (Punica granatum L.) genome.</title>
        <authorList>
            <person name="Akparov Z."/>
            <person name="Amiraslanov A."/>
            <person name="Hajiyeva S."/>
            <person name="Abbasov M."/>
            <person name="Kaur K."/>
            <person name="Hamwieh A."/>
            <person name="Solovyev V."/>
            <person name="Salamov A."/>
            <person name="Braich B."/>
            <person name="Kosarev P."/>
            <person name="Mahmoud A."/>
            <person name="Hajiyev E."/>
            <person name="Babayeva S."/>
            <person name="Izzatullayeva V."/>
            <person name="Mammadov A."/>
            <person name="Mammadov A."/>
            <person name="Sharifova S."/>
            <person name="Ojaghi J."/>
            <person name="Eynullazada K."/>
            <person name="Bayramov B."/>
            <person name="Abdulazimova A."/>
            <person name="Shahmuradov I."/>
        </authorList>
    </citation>
    <scope>NUCLEOTIDE SEQUENCE [LARGE SCALE GENOMIC DNA]</scope>
    <source>
        <strain evidence="9">AG2017</strain>
        <strain evidence="11">cv. AG2017</strain>
        <tissue evidence="9">Leaf</tissue>
    </source>
</reference>
<dbReference type="CDD" id="cd10017">
    <property type="entry name" value="B3_DNA"/>
    <property type="match status" value="2"/>
</dbReference>
<gene>
    <name evidence="8" type="ORF">CDL15_Pgr012831</name>
    <name evidence="9" type="ORF">CRG98_013196</name>
</gene>
<dbReference type="Proteomes" id="UP000233551">
    <property type="component" value="Unassembled WGS sequence"/>
</dbReference>
<feature type="domain" description="TF-B3" evidence="7">
    <location>
        <begin position="25"/>
        <end position="119"/>
    </location>
</feature>
<feature type="compositionally biased region" description="Polar residues" evidence="6">
    <location>
        <begin position="181"/>
        <end position="190"/>
    </location>
</feature>
<sequence>MEEDEKTCRDCRSWEEDIYWTHFHFIHFFQFLHGDFRSHLAVPKKFAENMKNKLGENVFLKGPSGSIWKVGLAAEEEGLFFKRGWEEFVKDHHPLAENDVLMFKYNGNSLFEVLMFDHWSLCEKEASYFCKRREQMERDSEVGKKRKAREGPEVVIESPLPQDDAPRAPAEEPGKPEETVPTPTLRQQRTATRKRASPGMKTKAREGSEVFIEFPLPQDAPAEEPQQLEETVPTTTVRSRRIGTRKRASPGMKRKSGEGFKVVIESPSPQVASARAPVEEPQKPGETLPTATVSEHRILTRKRASFGNIGKASSSAVIDQEKKGGSLKSLSVSGIPPIKEKVMRRRSAREGLRFTHTYVSRKIAALGKSPEQVLAIQAIQQAQAAMKSESFLVVMRPSHVHINFYLSIPVEWADKHLSPCNQRIILRMKDRTWTALYYYTSRNCGGISASGWRSLVLENNLQESDVCLFDLGDSIDGMVVLDVTIFRAVESATPALTVSQASAPATDGLEGNVC</sequence>